<sequence>MTPPFYRIDAVGWENTGPGEIFNLVDVFIFSVVSSFGNALGVLVSEGAAKSLNNGEGLDNFLIQWKIRRAAMISLVNLIHNLLHENDFLEDELLEMAAEEMENLGF</sequence>
<gene>
    <name evidence="1" type="ORF">FPE_LOCUS17009</name>
</gene>
<dbReference type="AlphaFoldDB" id="A0AAD1ZK34"/>
<dbReference type="EMBL" id="OU503045">
    <property type="protein sequence ID" value="CAI9769281.1"/>
    <property type="molecule type" value="Genomic_DNA"/>
</dbReference>
<reference evidence="1" key="1">
    <citation type="submission" date="2023-05" db="EMBL/GenBank/DDBJ databases">
        <authorList>
            <person name="Huff M."/>
        </authorList>
    </citation>
    <scope>NUCLEOTIDE SEQUENCE</scope>
</reference>
<protein>
    <submittedName>
        <fullName evidence="1">Uncharacterized protein</fullName>
    </submittedName>
</protein>
<evidence type="ECO:0000313" key="1">
    <source>
        <dbReference type="EMBL" id="CAI9769281.1"/>
    </source>
</evidence>
<proteinExistence type="predicted"/>
<keyword evidence="2" id="KW-1185">Reference proteome</keyword>
<organism evidence="1 2">
    <name type="scientific">Fraxinus pennsylvanica</name>
    <dbReference type="NCBI Taxonomy" id="56036"/>
    <lineage>
        <taxon>Eukaryota</taxon>
        <taxon>Viridiplantae</taxon>
        <taxon>Streptophyta</taxon>
        <taxon>Embryophyta</taxon>
        <taxon>Tracheophyta</taxon>
        <taxon>Spermatophyta</taxon>
        <taxon>Magnoliopsida</taxon>
        <taxon>eudicotyledons</taxon>
        <taxon>Gunneridae</taxon>
        <taxon>Pentapetalae</taxon>
        <taxon>asterids</taxon>
        <taxon>lamiids</taxon>
        <taxon>Lamiales</taxon>
        <taxon>Oleaceae</taxon>
        <taxon>Oleeae</taxon>
        <taxon>Fraxinus</taxon>
    </lineage>
</organism>
<accession>A0AAD1ZK34</accession>
<dbReference type="Proteomes" id="UP000834106">
    <property type="component" value="Chromosome 10"/>
</dbReference>
<name>A0AAD1ZK34_9LAMI</name>
<evidence type="ECO:0000313" key="2">
    <source>
        <dbReference type="Proteomes" id="UP000834106"/>
    </source>
</evidence>